<evidence type="ECO:0000259" key="1">
    <source>
        <dbReference type="PROSITE" id="PS51674"/>
    </source>
</evidence>
<dbReference type="Pfam" id="PF02467">
    <property type="entry name" value="Whib"/>
    <property type="match status" value="1"/>
</dbReference>
<keyword evidence="3" id="KW-1185">Reference proteome</keyword>
<organism evidence="2 3">
    <name type="scientific">Streptomyces cylindrosporus</name>
    <dbReference type="NCBI Taxonomy" id="2927583"/>
    <lineage>
        <taxon>Bacteria</taxon>
        <taxon>Bacillati</taxon>
        <taxon>Actinomycetota</taxon>
        <taxon>Actinomycetes</taxon>
        <taxon>Kitasatosporales</taxon>
        <taxon>Streptomycetaceae</taxon>
        <taxon>Streptomyces</taxon>
    </lineage>
</organism>
<accession>A0ABS9YJW3</accession>
<dbReference type="PROSITE" id="PS51674">
    <property type="entry name" value="4FE4S_WBL"/>
    <property type="match status" value="1"/>
</dbReference>
<comment type="caution">
    <text evidence="2">The sequence shown here is derived from an EMBL/GenBank/DDBJ whole genome shotgun (WGS) entry which is preliminary data.</text>
</comment>
<evidence type="ECO:0000313" key="3">
    <source>
        <dbReference type="Proteomes" id="UP001165269"/>
    </source>
</evidence>
<dbReference type="RefSeq" id="WP_242775227.1">
    <property type="nucleotide sequence ID" value="NZ_JALDAY010000015.1"/>
</dbReference>
<protein>
    <submittedName>
        <fullName evidence="2">WhiB family transcriptional regulator</fullName>
    </submittedName>
</protein>
<evidence type="ECO:0000313" key="2">
    <source>
        <dbReference type="EMBL" id="MCI3277479.1"/>
    </source>
</evidence>
<gene>
    <name evidence="2" type="ORF">MQP27_41065</name>
</gene>
<dbReference type="Proteomes" id="UP001165269">
    <property type="component" value="Unassembled WGS sequence"/>
</dbReference>
<dbReference type="EMBL" id="JALDAY010000015">
    <property type="protein sequence ID" value="MCI3277479.1"/>
    <property type="molecule type" value="Genomic_DNA"/>
</dbReference>
<dbReference type="InterPro" id="IPR034768">
    <property type="entry name" value="4FE4S_WBL"/>
</dbReference>
<name>A0ABS9YJW3_9ACTN</name>
<sequence length="160" mass="17828">MTYTGSTPDTAARPLDWMARMACRDEDPDLFFDKTKTHEARLVCAVRCTVRAECLANVKAAERGTPRAYRDGVAAGLAHNERWRLDLDATRGKDDPAPLILDGTEPCGTHNALLGHLWRGERIDPECWSAEVRRDRLDRVTAARRDEEDGPGEEPLKAAS</sequence>
<reference evidence="2" key="1">
    <citation type="submission" date="2022-03" db="EMBL/GenBank/DDBJ databases">
        <title>Streptomyces 7R015 and 7R016 isolated from Barleria lupulina in Thailand.</title>
        <authorList>
            <person name="Kanchanasin P."/>
            <person name="Phongsopitanun W."/>
            <person name="Tanasupawat S."/>
        </authorList>
    </citation>
    <scope>NUCLEOTIDE SEQUENCE</scope>
    <source>
        <strain evidence="2">7R015</strain>
    </source>
</reference>
<proteinExistence type="predicted"/>
<feature type="domain" description="4Fe-4S Wbl-type" evidence="1">
    <location>
        <begin position="22"/>
        <end position="84"/>
    </location>
</feature>